<evidence type="ECO:0000313" key="8">
    <source>
        <dbReference type="Proteomes" id="UP000199076"/>
    </source>
</evidence>
<feature type="transmembrane region" description="Helical" evidence="6">
    <location>
        <begin position="23"/>
        <end position="40"/>
    </location>
</feature>
<evidence type="ECO:0000256" key="1">
    <source>
        <dbReference type="ARBA" id="ARBA00004651"/>
    </source>
</evidence>
<dbReference type="RefSeq" id="WP_092686426.1">
    <property type="nucleotide sequence ID" value="NZ_FNBK01000001.1"/>
</dbReference>
<keyword evidence="4 6" id="KW-1133">Transmembrane helix</keyword>
<dbReference type="Proteomes" id="UP000199076">
    <property type="component" value="Unassembled WGS sequence"/>
</dbReference>
<dbReference type="PANTHER" id="PTHR33452:SF1">
    <property type="entry name" value="INNER MEMBRANE PROTEIN YPHA-RELATED"/>
    <property type="match status" value="1"/>
</dbReference>
<reference evidence="8" key="1">
    <citation type="submission" date="2016-10" db="EMBL/GenBank/DDBJ databases">
        <authorList>
            <person name="Varghese N."/>
            <person name="Submissions S."/>
        </authorList>
    </citation>
    <scope>NUCLEOTIDE SEQUENCE [LARGE SCALE GENOMIC DNA]</scope>
    <source>
        <strain evidence="8">IBRC-M 10760</strain>
    </source>
</reference>
<dbReference type="Pfam" id="PF07681">
    <property type="entry name" value="DoxX"/>
    <property type="match status" value="1"/>
</dbReference>
<feature type="transmembrane region" description="Helical" evidence="6">
    <location>
        <begin position="138"/>
        <end position="157"/>
    </location>
</feature>
<evidence type="ECO:0000256" key="5">
    <source>
        <dbReference type="ARBA" id="ARBA00023136"/>
    </source>
</evidence>
<gene>
    <name evidence="7" type="ORF">SAMN05216218_10121</name>
</gene>
<feature type="transmembrane region" description="Helical" evidence="6">
    <location>
        <begin position="85"/>
        <end position="104"/>
    </location>
</feature>
<dbReference type="InterPro" id="IPR032808">
    <property type="entry name" value="DoxX"/>
</dbReference>
<keyword evidence="3 6" id="KW-0812">Transmembrane</keyword>
<name>A0A1G7F4I3_9EURY</name>
<feature type="transmembrane region" description="Helical" evidence="6">
    <location>
        <begin position="111"/>
        <end position="132"/>
    </location>
</feature>
<keyword evidence="8" id="KW-1185">Reference proteome</keyword>
<dbReference type="PANTHER" id="PTHR33452">
    <property type="entry name" value="OXIDOREDUCTASE CATD-RELATED"/>
    <property type="match status" value="1"/>
</dbReference>
<dbReference type="InterPro" id="IPR051907">
    <property type="entry name" value="DoxX-like_oxidoreductase"/>
</dbReference>
<keyword evidence="2" id="KW-1003">Cell membrane</keyword>
<evidence type="ECO:0000256" key="3">
    <source>
        <dbReference type="ARBA" id="ARBA00022692"/>
    </source>
</evidence>
<organism evidence="7 8">
    <name type="scientific">Halorientalis regularis</name>
    <dbReference type="NCBI Taxonomy" id="660518"/>
    <lineage>
        <taxon>Archaea</taxon>
        <taxon>Methanobacteriati</taxon>
        <taxon>Methanobacteriota</taxon>
        <taxon>Stenosarchaea group</taxon>
        <taxon>Halobacteria</taxon>
        <taxon>Halobacteriales</taxon>
        <taxon>Haloarculaceae</taxon>
        <taxon>Halorientalis</taxon>
    </lineage>
</organism>
<dbReference type="AlphaFoldDB" id="A0A1G7F4I3"/>
<dbReference type="EMBL" id="FNBK01000001">
    <property type="protein sequence ID" value="SDE70791.1"/>
    <property type="molecule type" value="Genomic_DNA"/>
</dbReference>
<accession>A0A1G7F4I3</accession>
<comment type="subcellular location">
    <subcellularLocation>
        <location evidence="1">Cell membrane</location>
        <topology evidence="1">Multi-pass membrane protein</topology>
    </subcellularLocation>
</comment>
<evidence type="ECO:0000256" key="4">
    <source>
        <dbReference type="ARBA" id="ARBA00022989"/>
    </source>
</evidence>
<keyword evidence="5 6" id="KW-0472">Membrane</keyword>
<dbReference type="OrthoDB" id="199518at2157"/>
<evidence type="ECO:0000256" key="6">
    <source>
        <dbReference type="SAM" id="Phobius"/>
    </source>
</evidence>
<evidence type="ECO:0000256" key="2">
    <source>
        <dbReference type="ARBA" id="ARBA00022475"/>
    </source>
</evidence>
<proteinExistence type="predicted"/>
<feature type="transmembrane region" description="Helical" evidence="6">
    <location>
        <begin position="61"/>
        <end position="79"/>
    </location>
</feature>
<evidence type="ECO:0000313" key="7">
    <source>
        <dbReference type="EMBL" id="SDE70791.1"/>
    </source>
</evidence>
<protein>
    <submittedName>
        <fullName evidence="7">Thiosulfate dehydrogenase [quinone] large subunit</fullName>
    </submittedName>
</protein>
<dbReference type="STRING" id="660518.SAMN05216218_10121"/>
<sequence length="179" mass="19699">MATTVDTRNVLGEGVSLELSGTWAGYWVAMLRLLTGWWFFHAGITKYANLWTSAEPFSATGWLTGATQGTVVAPITVWFGNNAAWFVNFIIPLGETLIGLALLLGVLVRFAAFWGAFLMGFFYLGNAGFSHGFVNGDLMGLLLFVTLIVLSAGRIMGLDRFIENWDLVQNHPRLQYLLG</sequence>
<dbReference type="GO" id="GO:0005886">
    <property type="term" value="C:plasma membrane"/>
    <property type="evidence" value="ECO:0007669"/>
    <property type="project" value="UniProtKB-SubCell"/>
</dbReference>